<dbReference type="AlphaFoldDB" id="A0A4R6GQD1"/>
<keyword evidence="4 6" id="KW-1133">Transmembrane helix</keyword>
<keyword evidence="5 6" id="KW-0472">Membrane</keyword>
<feature type="transmembrane region" description="Helical" evidence="6">
    <location>
        <begin position="47"/>
        <end position="68"/>
    </location>
</feature>
<dbReference type="RefSeq" id="WP_347813135.1">
    <property type="nucleotide sequence ID" value="NZ_SNWH01000031.1"/>
</dbReference>
<keyword evidence="8" id="KW-1185">Reference proteome</keyword>
<comment type="caution">
    <text evidence="7">The sequence shown here is derived from an EMBL/GenBank/DDBJ whole genome shotgun (WGS) entry which is preliminary data.</text>
</comment>
<dbReference type="Pfam" id="PF01810">
    <property type="entry name" value="LysE"/>
    <property type="match status" value="1"/>
</dbReference>
<comment type="subcellular location">
    <subcellularLocation>
        <location evidence="1">Cell membrane</location>
        <topology evidence="1">Multi-pass membrane protein</topology>
    </subcellularLocation>
</comment>
<accession>A0A4R6GQD1</accession>
<dbReference type="EMBL" id="SNWH01000031">
    <property type="protein sequence ID" value="TDN97297.1"/>
    <property type="molecule type" value="Genomic_DNA"/>
</dbReference>
<proteinExistence type="predicted"/>
<organism evidence="7 8">
    <name type="scientific">Halomonas ventosae</name>
    <dbReference type="NCBI Taxonomy" id="229007"/>
    <lineage>
        <taxon>Bacteria</taxon>
        <taxon>Pseudomonadati</taxon>
        <taxon>Pseudomonadota</taxon>
        <taxon>Gammaproteobacteria</taxon>
        <taxon>Oceanospirillales</taxon>
        <taxon>Halomonadaceae</taxon>
        <taxon>Halomonas</taxon>
    </lineage>
</organism>
<gene>
    <name evidence="7" type="ORF">DFO68_1319</name>
</gene>
<keyword evidence="2" id="KW-1003">Cell membrane</keyword>
<protein>
    <submittedName>
        <fullName evidence="7">LysE type translocator</fullName>
    </submittedName>
</protein>
<keyword evidence="3 6" id="KW-0812">Transmembrane</keyword>
<dbReference type="InterPro" id="IPR001123">
    <property type="entry name" value="LeuE-type"/>
</dbReference>
<dbReference type="GO" id="GO:0005886">
    <property type="term" value="C:plasma membrane"/>
    <property type="evidence" value="ECO:0007669"/>
    <property type="project" value="UniProtKB-SubCell"/>
</dbReference>
<evidence type="ECO:0000313" key="8">
    <source>
        <dbReference type="Proteomes" id="UP000295150"/>
    </source>
</evidence>
<reference evidence="7 8" key="1">
    <citation type="submission" date="2019-03" db="EMBL/GenBank/DDBJ databases">
        <title>Freshwater and sediment microbial communities from various areas in North America, analyzing microbe dynamics in response to fracking.</title>
        <authorList>
            <person name="Lamendella R."/>
        </authorList>
    </citation>
    <scope>NUCLEOTIDE SEQUENCE [LARGE SCALE GENOMIC DNA]</scope>
    <source>
        <strain evidence="7 8">1_TX</strain>
    </source>
</reference>
<evidence type="ECO:0000256" key="6">
    <source>
        <dbReference type="SAM" id="Phobius"/>
    </source>
</evidence>
<name>A0A4R6GQD1_9GAMM</name>
<evidence type="ECO:0000256" key="3">
    <source>
        <dbReference type="ARBA" id="ARBA00022692"/>
    </source>
</evidence>
<evidence type="ECO:0000256" key="4">
    <source>
        <dbReference type="ARBA" id="ARBA00022989"/>
    </source>
</evidence>
<evidence type="ECO:0000313" key="7">
    <source>
        <dbReference type="EMBL" id="TDN97297.1"/>
    </source>
</evidence>
<sequence length="89" mass="8940">MLLIASVGAQQSSVAGFLVGAVSASVLWFSLLAWGGAALAPWLSRPLAWRAIDGTIGVMMAAIALQLASGTGLGPGLKELSAVTENSSE</sequence>
<evidence type="ECO:0000256" key="1">
    <source>
        <dbReference type="ARBA" id="ARBA00004651"/>
    </source>
</evidence>
<evidence type="ECO:0000256" key="5">
    <source>
        <dbReference type="ARBA" id="ARBA00023136"/>
    </source>
</evidence>
<dbReference type="GO" id="GO:0006865">
    <property type="term" value="P:amino acid transport"/>
    <property type="evidence" value="ECO:0007669"/>
    <property type="project" value="InterPro"/>
</dbReference>
<dbReference type="Proteomes" id="UP000295150">
    <property type="component" value="Unassembled WGS sequence"/>
</dbReference>
<feature type="transmembrane region" description="Helical" evidence="6">
    <location>
        <begin position="12"/>
        <end position="35"/>
    </location>
</feature>
<evidence type="ECO:0000256" key="2">
    <source>
        <dbReference type="ARBA" id="ARBA00022475"/>
    </source>
</evidence>